<dbReference type="Gene3D" id="1.10.260.40">
    <property type="entry name" value="lambda repressor-like DNA-binding domains"/>
    <property type="match status" value="1"/>
</dbReference>
<dbReference type="InterPro" id="IPR001387">
    <property type="entry name" value="Cro/C1-type_HTH"/>
</dbReference>
<protein>
    <recommendedName>
        <fullName evidence="1">HTH cro/C1-type domain-containing protein</fullName>
    </recommendedName>
</protein>
<evidence type="ECO:0000313" key="3">
    <source>
        <dbReference type="Proteomes" id="UP000179621"/>
    </source>
</evidence>
<dbReference type="CDD" id="cd00093">
    <property type="entry name" value="HTH_XRE"/>
    <property type="match status" value="1"/>
</dbReference>
<name>A0ABX3BWE7_9MYCO</name>
<comment type="caution">
    <text evidence="2">The sequence shown here is derived from an EMBL/GenBank/DDBJ whole genome shotgun (WGS) entry which is preliminary data.</text>
</comment>
<dbReference type="PROSITE" id="PS50943">
    <property type="entry name" value="HTH_CROC1"/>
    <property type="match status" value="1"/>
</dbReference>
<keyword evidence="3" id="KW-1185">Reference proteome</keyword>
<dbReference type="SMART" id="SM00530">
    <property type="entry name" value="HTH_XRE"/>
    <property type="match status" value="1"/>
</dbReference>
<dbReference type="InterPro" id="IPR010982">
    <property type="entry name" value="Lambda_DNA-bd_dom_sf"/>
</dbReference>
<dbReference type="Pfam" id="PF13443">
    <property type="entry name" value="HTH_26"/>
    <property type="match status" value="1"/>
</dbReference>
<gene>
    <name evidence="2" type="ORF">BKG73_18845</name>
</gene>
<evidence type="ECO:0000313" key="2">
    <source>
        <dbReference type="EMBL" id="OHU07312.1"/>
    </source>
</evidence>
<organism evidence="2 3">
    <name type="scientific">Mycobacteroides saopaulense</name>
    <dbReference type="NCBI Taxonomy" id="1578165"/>
    <lineage>
        <taxon>Bacteria</taxon>
        <taxon>Bacillati</taxon>
        <taxon>Actinomycetota</taxon>
        <taxon>Actinomycetes</taxon>
        <taxon>Mycobacteriales</taxon>
        <taxon>Mycobacteriaceae</taxon>
        <taxon>Mycobacteroides</taxon>
    </lineage>
</organism>
<proteinExistence type="predicted"/>
<dbReference type="Proteomes" id="UP000179621">
    <property type="component" value="Unassembled WGS sequence"/>
</dbReference>
<dbReference type="SUPFAM" id="SSF47413">
    <property type="entry name" value="lambda repressor-like DNA-binding domains"/>
    <property type="match status" value="1"/>
</dbReference>
<sequence>MRTVAGLKGAFPMSSEEPIARPQLPNHALKALMDDQGIDGAGLAKATDIDSTTIDSWVRGESMPLPSIARRAADALDCDPQDLWPDVFPTLQPLSMGTVAVSVYTRRSDIPPIAWTSFFAKATEAIDILVYSGTFLFESMPRFAKMLSNAASRGIQIRFLTGNPATSTAELHGLDEQSEKDLTGRRRMTYSRVRALANIASLSVRMHDNPGYTPLFRADNTLISTPQLYGAPASDSPAILIRREDTAELWHNHQQAFERAWAKARPIADP</sequence>
<dbReference type="EMBL" id="MLIH01000033">
    <property type="protein sequence ID" value="OHU07312.1"/>
    <property type="molecule type" value="Genomic_DNA"/>
</dbReference>
<evidence type="ECO:0000259" key="1">
    <source>
        <dbReference type="PROSITE" id="PS50943"/>
    </source>
</evidence>
<feature type="domain" description="HTH cro/C1-type" evidence="1">
    <location>
        <begin position="29"/>
        <end position="83"/>
    </location>
</feature>
<reference evidence="2 3" key="1">
    <citation type="submission" date="2016-10" db="EMBL/GenBank/DDBJ databases">
        <title>Evaluation of Human, Animal and Environmental Mycobacterium chelonae Isolates by Core Genome Phylogenomic Analysis, Targeted Gene Comparison, and Anti-microbial Susceptibility Patterns: A Tale of Mistaken Identities.</title>
        <authorList>
            <person name="Fogelson S.B."/>
            <person name="Camus A.C."/>
            <person name="Lorenz W."/>
            <person name="Vasireddy R."/>
            <person name="Vasireddy S."/>
            <person name="Smith T."/>
            <person name="Brown-Elliott B.A."/>
            <person name="Wallace R.J.Jr."/>
            <person name="Hasan N.A."/>
            <person name="Reischl U."/>
            <person name="Sanchez S."/>
        </authorList>
    </citation>
    <scope>NUCLEOTIDE SEQUENCE [LARGE SCALE GENOMIC DNA]</scope>
    <source>
        <strain evidence="2 3">8528</strain>
    </source>
</reference>
<accession>A0ABX3BWE7</accession>